<evidence type="ECO:0000313" key="4">
    <source>
        <dbReference type="EMBL" id="RVD84778.1"/>
    </source>
</evidence>
<dbReference type="EMBL" id="SAEB01000007">
    <property type="protein sequence ID" value="RVD84778.1"/>
    <property type="molecule type" value="Genomic_DNA"/>
</dbReference>
<keyword evidence="1" id="KW-0863">Zinc-finger</keyword>
<feature type="domain" description="CCHC-type" evidence="3">
    <location>
        <begin position="293"/>
        <end position="308"/>
    </location>
</feature>
<protein>
    <recommendedName>
        <fullName evidence="3">CCHC-type domain-containing protein</fullName>
    </recommendedName>
</protein>
<feature type="compositionally biased region" description="Polar residues" evidence="2">
    <location>
        <begin position="262"/>
        <end position="287"/>
    </location>
</feature>
<dbReference type="VEuPathDB" id="FungiDB:DFL_006502"/>
<gene>
    <name evidence="4" type="ORF">DFL_006502</name>
</gene>
<dbReference type="GO" id="GO:0003676">
    <property type="term" value="F:nucleic acid binding"/>
    <property type="evidence" value="ECO:0007669"/>
    <property type="project" value="InterPro"/>
</dbReference>
<dbReference type="Pfam" id="PF14223">
    <property type="entry name" value="Retrotran_gag_2"/>
    <property type="match status" value="1"/>
</dbReference>
<keyword evidence="1" id="KW-0862">Zinc</keyword>
<dbReference type="RefSeq" id="XP_067490322.1">
    <property type="nucleotide sequence ID" value="XM_067635943.1"/>
</dbReference>
<reference evidence="4 5" key="1">
    <citation type="submission" date="2019-01" db="EMBL/GenBank/DDBJ databases">
        <title>Intercellular communication is required for trap formation in the nematode-trapping fungus Duddingtonia flagrans.</title>
        <authorList>
            <person name="Youssar L."/>
            <person name="Wernet V."/>
            <person name="Hensel N."/>
            <person name="Hildebrandt H.-G."/>
            <person name="Fischer R."/>
        </authorList>
    </citation>
    <scope>NUCLEOTIDE SEQUENCE [LARGE SCALE GENOMIC DNA]</scope>
    <source>
        <strain evidence="4 5">CBS H-5679</strain>
    </source>
</reference>
<comment type="caution">
    <text evidence="4">The sequence shown here is derived from an EMBL/GenBank/DDBJ whole genome shotgun (WGS) entry which is preliminary data.</text>
</comment>
<dbReference type="GeneID" id="93588813"/>
<feature type="region of interest" description="Disordered" evidence="2">
    <location>
        <begin position="248"/>
        <end position="287"/>
    </location>
</feature>
<dbReference type="InterPro" id="IPR036875">
    <property type="entry name" value="Znf_CCHC_sf"/>
</dbReference>
<dbReference type="PROSITE" id="PS50158">
    <property type="entry name" value="ZF_CCHC"/>
    <property type="match status" value="1"/>
</dbReference>
<feature type="region of interest" description="Disordered" evidence="2">
    <location>
        <begin position="320"/>
        <end position="358"/>
    </location>
</feature>
<dbReference type="SUPFAM" id="SSF57756">
    <property type="entry name" value="Retrovirus zinc finger-like domains"/>
    <property type="match status" value="1"/>
</dbReference>
<feature type="compositionally biased region" description="Polar residues" evidence="2">
    <location>
        <begin position="323"/>
        <end position="343"/>
    </location>
</feature>
<sequence length="388" mass="43963">MSKTSQITIPANGANGKIYQHSKYGSCVQLNETNYLVWKPQIIRILKAADLYGLVTLEPNELEPQAMVTTFKPAYIEEPNRAGVNTRAGGPAGDPYTVDELGNVVHGTIVRIDTERRIRLEEPNPKHQAWKKRAGEAYMLLTNSLSNTVQQVLNHHGSAVVLWEAIQNTYGPRANHGIASNLFFPINNLQMGKEESIQQWIGRLRPIQEQLEGTPYAINDKIFRDKLLNGTQNRYDITTKSIWTQLARQHRGRGRGRGNYCGKNSSNSNRQNHSTDNNRLNNQEGSQNRSSQRCFYCTRKGHHKKDCRLRLKAEQIAQELRSKTNPNQNRSEGHQASSATVESQTKDPDDYSQLFNDNTHLGRNATKVCVDKSKTSSRSNSFNFLYHC</sequence>
<dbReference type="OrthoDB" id="10495791at2759"/>
<evidence type="ECO:0000313" key="5">
    <source>
        <dbReference type="Proteomes" id="UP000283090"/>
    </source>
</evidence>
<evidence type="ECO:0000259" key="3">
    <source>
        <dbReference type="PROSITE" id="PS50158"/>
    </source>
</evidence>
<organism evidence="4 5">
    <name type="scientific">Arthrobotrys flagrans</name>
    <name type="common">Nematode-trapping fungus</name>
    <name type="synonym">Trichothecium flagrans</name>
    <dbReference type="NCBI Taxonomy" id="97331"/>
    <lineage>
        <taxon>Eukaryota</taxon>
        <taxon>Fungi</taxon>
        <taxon>Dikarya</taxon>
        <taxon>Ascomycota</taxon>
        <taxon>Pezizomycotina</taxon>
        <taxon>Orbiliomycetes</taxon>
        <taxon>Orbiliales</taxon>
        <taxon>Orbiliaceae</taxon>
        <taxon>Arthrobotrys</taxon>
    </lineage>
</organism>
<keyword evidence="1" id="KW-0479">Metal-binding</keyword>
<evidence type="ECO:0000256" key="2">
    <source>
        <dbReference type="SAM" id="MobiDB-lite"/>
    </source>
</evidence>
<name>A0A437A0N2_ARTFL</name>
<accession>A0A437A0N2</accession>
<dbReference type="GO" id="GO:0008270">
    <property type="term" value="F:zinc ion binding"/>
    <property type="evidence" value="ECO:0007669"/>
    <property type="project" value="UniProtKB-KW"/>
</dbReference>
<dbReference type="InterPro" id="IPR001878">
    <property type="entry name" value="Znf_CCHC"/>
</dbReference>
<evidence type="ECO:0000256" key="1">
    <source>
        <dbReference type="PROSITE-ProRule" id="PRU00047"/>
    </source>
</evidence>
<keyword evidence="5" id="KW-1185">Reference proteome</keyword>
<proteinExistence type="predicted"/>
<dbReference type="AlphaFoldDB" id="A0A437A0N2"/>
<dbReference type="Proteomes" id="UP000283090">
    <property type="component" value="Unassembled WGS sequence"/>
</dbReference>